<accession>A0AAW9RAF8</accession>
<dbReference type="EMBL" id="JBBDHC010000018">
    <property type="protein sequence ID" value="MEJ1250306.1"/>
    <property type="molecule type" value="Genomic_DNA"/>
</dbReference>
<gene>
    <name evidence="2" type="ORF">WB794_11550</name>
</gene>
<dbReference type="Gene3D" id="2.60.120.10">
    <property type="entry name" value="Jelly Rolls"/>
    <property type="match status" value="1"/>
</dbReference>
<organism evidence="2 3">
    <name type="scientific">Denitratimonas tolerans</name>
    <dbReference type="NCBI Taxonomy" id="1338420"/>
    <lineage>
        <taxon>Bacteria</taxon>
        <taxon>Pseudomonadati</taxon>
        <taxon>Pseudomonadota</taxon>
        <taxon>Gammaproteobacteria</taxon>
        <taxon>Lysobacterales</taxon>
        <taxon>Lysobacteraceae</taxon>
        <taxon>Denitratimonas</taxon>
    </lineage>
</organism>
<protein>
    <submittedName>
        <fullName evidence="2">Hemerythrin domain-containing protein</fullName>
    </submittedName>
</protein>
<reference evidence="2 3" key="1">
    <citation type="journal article" date="2016" name="Antonie Van Leeuwenhoek">
        <title>Denitratimonas tolerans gen. nov., sp. nov., a denitrifying bacterium isolated from a bioreactor for tannery wastewater treatment.</title>
        <authorList>
            <person name="Han S.I."/>
            <person name="Kim J.O."/>
            <person name="Lee Y.R."/>
            <person name="Ekpeghere K.I."/>
            <person name="Koh S.C."/>
            <person name="Whang K.S."/>
        </authorList>
    </citation>
    <scope>NUCLEOTIDE SEQUENCE [LARGE SCALE GENOMIC DNA]</scope>
    <source>
        <strain evidence="2 3">KACC 17565</strain>
    </source>
</reference>
<dbReference type="SUPFAM" id="SSF51197">
    <property type="entry name" value="Clavaminate synthase-like"/>
    <property type="match status" value="1"/>
</dbReference>
<proteinExistence type="predicted"/>
<comment type="caution">
    <text evidence="2">The sequence shown here is derived from an EMBL/GenBank/DDBJ whole genome shotgun (WGS) entry which is preliminary data.</text>
</comment>
<keyword evidence="3" id="KW-1185">Reference proteome</keyword>
<name>A0AAW9RAF8_9GAMM</name>
<dbReference type="InterPro" id="IPR012312">
    <property type="entry name" value="Hemerythrin-like"/>
</dbReference>
<dbReference type="Proteomes" id="UP001364472">
    <property type="component" value="Unassembled WGS sequence"/>
</dbReference>
<evidence type="ECO:0000313" key="2">
    <source>
        <dbReference type="EMBL" id="MEJ1250306.1"/>
    </source>
</evidence>
<sequence>MAEAAAVPPSAAMRSLGRGRRHRAADLAGRFANWHAARANRWERLGVEQGTLVLEWLEDAGTSTREVRAGEMLWLAPGRRWRIARCSDDAIFSLQVHADDSVIADAPQAGRAALLDEAAPAQPEDSAALASGIAALAAGERRLLRTRFDPAPTVRAALAASDGTLSWHPLAGDEGDHAALLVRTAGAVDLLDYLGRDHALIEAALVGALRGDAVRERWLRGLMQRHLAIEEEDIFPAFLAAGGSPETVAALRREHDLLRGHLANIADPASHRGLLLVLEAHDEKEEQLVYPDFLARIGARADAVTAAIIAKGSAR</sequence>
<dbReference type="InterPro" id="IPR014710">
    <property type="entry name" value="RmlC-like_jellyroll"/>
</dbReference>
<evidence type="ECO:0000259" key="1">
    <source>
        <dbReference type="Pfam" id="PF01814"/>
    </source>
</evidence>
<feature type="domain" description="Hemerythrin-like" evidence="1">
    <location>
        <begin position="218"/>
        <end position="291"/>
    </location>
</feature>
<dbReference type="AlphaFoldDB" id="A0AAW9RAF8"/>
<dbReference type="Pfam" id="PF01814">
    <property type="entry name" value="Hemerythrin"/>
    <property type="match status" value="1"/>
</dbReference>
<evidence type="ECO:0000313" key="3">
    <source>
        <dbReference type="Proteomes" id="UP001364472"/>
    </source>
</evidence>
<dbReference type="Gene3D" id="1.20.120.520">
    <property type="entry name" value="nmb1532 protein domain like"/>
    <property type="match status" value="1"/>
</dbReference>
<dbReference type="RefSeq" id="WP_337336010.1">
    <property type="nucleotide sequence ID" value="NZ_JBBDHC010000018.1"/>
</dbReference>